<evidence type="ECO:0000256" key="2">
    <source>
        <dbReference type="SAM" id="MobiDB-lite"/>
    </source>
</evidence>
<dbReference type="Pfam" id="PF25053">
    <property type="entry name" value="DUF7791"/>
    <property type="match status" value="1"/>
</dbReference>
<dbReference type="Proteomes" id="UP000770015">
    <property type="component" value="Unassembled WGS sequence"/>
</dbReference>
<dbReference type="InterPro" id="IPR056884">
    <property type="entry name" value="NPHP3-like_N"/>
</dbReference>
<feature type="signal peptide" evidence="4">
    <location>
        <begin position="1"/>
        <end position="29"/>
    </location>
</feature>
<feature type="compositionally biased region" description="Low complexity" evidence="2">
    <location>
        <begin position="368"/>
        <end position="379"/>
    </location>
</feature>
<keyword evidence="3" id="KW-0812">Transmembrane</keyword>
<proteinExistence type="predicted"/>
<feature type="compositionally biased region" description="Acidic residues" evidence="2">
    <location>
        <begin position="261"/>
        <end position="274"/>
    </location>
</feature>
<dbReference type="SUPFAM" id="SSF52540">
    <property type="entry name" value="P-loop containing nucleoside triphosphate hydrolases"/>
    <property type="match status" value="1"/>
</dbReference>
<sequence>MDPVTALGVASGILSFLTFSTALLKVGHGVCVTPSGRNEQNMTREVVVGETNAFLDQLMPADDPRLRDDEGLCRLVLESRRIAKDIIAILDKVKPTKSGTVANLRLAIRHVLSKPDMEDLEKRMDQCRSQLDLHLNSGYFKNLKRSLDEILEQGDLNRSQLSQLRASVDHLRKGVIIESLSDEAQDQIRRLIDAQQEPLNRTCQRLVLKALEFPDMRDRYDALDPAHAKTFRWLLSEDHDYDVGSDSSSSTHDTLSSDSESSAEEDAESGNDVVPESDNEVVAAAENNEPHHSASTLSSDRLASTPQQATVPEEDFNGGAHDKLEAVLGDPGHSSPVQDDPLPHPGSLDADDTAPYISEADADDTDISHTGSSNGISSDSSKHEIGRVYSYEERKTAKMRASARENFLTWLSSSNEVFHICGKLGSGKSTLMKFLLENERTQAELKTWAGVDKQLVSASFFFWKPGSKLQKSLSGLCRSLLHDILAACPKLIQSVLPAIWARVVDHPHPQPELEIRPREIQIAFEQLIRDRDLYAHHRFCFFIDGLDEYEQTSQQDHKSMVDMLISWTKISSGNVKLCVSSREYNVFMNAFSEDHRLRVHDLTLSDIRKYVQDRLDHLPDDEAKRMLIHDVASKADGIFLWVALVVKSMREAIEDGMSAPELTNLLDSTPTELEDLFHHILKTLDKKKLRNACKIFSMLDRIDHVSRSIDVRHSYVPKLTLLAYSFLDDYERDQKFATDEFWNTVTPGRLTVEERMQMAAKKLRANCAGLLEARVNPIAQLQDAAGPSIDYTHRSVHEYLKEIRSSKENNLQLSDKDFDAGDAASSLILAQIRALGPDHGGGHDYAGLTILRLAAPAVPDQPPYEFLEYIDFLTGEAGLHGMNYCGDQEVSIKLGSHAGRTAHHVSFPGNSYGSPSSSDEAKSNRSRGIDRPILIAMEHGSDDYVLWKLRHDTGVVDNSLKRMALHFIFHLRDHARDDSLFDVLLKAGTFLHKETASLLVNADNASTNGRWDSTDCAWFSPWRQALVFEATVVLRYVATFGLQEWRKRASKRWERHLEEFLRRGVADDEMDIAVIPGHLASESGHELRIEKLIFRFGEACLVWTLNSNGQCVFNAYVGKSTAPKKVDINVLKWLSGISGTEIEVGKEISVTFRELIRAIELPNQDVLFSLLDSHIASRGPTEAAAVDEAIEADEPAEAPLLDSVKMAETVEIRKTTQSLWERMDTDLVLAFGTGVLVSLVVVSVWAKYSLGVRGHS</sequence>
<keyword evidence="3" id="KW-1133">Transmembrane helix</keyword>
<dbReference type="PANTHER" id="PTHR10039:SF5">
    <property type="entry name" value="NACHT DOMAIN-CONTAINING PROTEIN"/>
    <property type="match status" value="1"/>
</dbReference>
<accession>A0A9P8V8Y0</accession>
<organism evidence="7 8">
    <name type="scientific">Plectosphaerella plurivora</name>
    <dbReference type="NCBI Taxonomy" id="936078"/>
    <lineage>
        <taxon>Eukaryota</taxon>
        <taxon>Fungi</taxon>
        <taxon>Dikarya</taxon>
        <taxon>Ascomycota</taxon>
        <taxon>Pezizomycotina</taxon>
        <taxon>Sordariomycetes</taxon>
        <taxon>Hypocreomycetidae</taxon>
        <taxon>Glomerellales</taxon>
        <taxon>Plectosphaerellaceae</taxon>
        <taxon>Plectosphaerella</taxon>
    </lineage>
</organism>
<keyword evidence="8" id="KW-1185">Reference proteome</keyword>
<evidence type="ECO:0000313" key="8">
    <source>
        <dbReference type="Proteomes" id="UP000770015"/>
    </source>
</evidence>
<dbReference type="Gene3D" id="3.40.50.300">
    <property type="entry name" value="P-loop containing nucleotide triphosphate hydrolases"/>
    <property type="match status" value="1"/>
</dbReference>
<evidence type="ECO:0000259" key="5">
    <source>
        <dbReference type="Pfam" id="PF24883"/>
    </source>
</evidence>
<feature type="compositionally biased region" description="Low complexity" evidence="2">
    <location>
        <begin position="245"/>
        <end position="260"/>
    </location>
</feature>
<feature type="compositionally biased region" description="Polar residues" evidence="2">
    <location>
        <begin position="908"/>
        <end position="918"/>
    </location>
</feature>
<feature type="compositionally biased region" description="Polar residues" evidence="2">
    <location>
        <begin position="293"/>
        <end position="310"/>
    </location>
</feature>
<dbReference type="PANTHER" id="PTHR10039">
    <property type="entry name" value="AMELOGENIN"/>
    <property type="match status" value="1"/>
</dbReference>
<name>A0A9P8V8Y0_9PEZI</name>
<evidence type="ECO:0000256" key="4">
    <source>
        <dbReference type="SAM" id="SignalP"/>
    </source>
</evidence>
<evidence type="ECO:0000313" key="7">
    <source>
        <dbReference type="EMBL" id="KAH6682304.1"/>
    </source>
</evidence>
<comment type="caution">
    <text evidence="7">The sequence shown here is derived from an EMBL/GenBank/DDBJ whole genome shotgun (WGS) entry which is preliminary data.</text>
</comment>
<gene>
    <name evidence="7" type="ORF">F5X68DRAFT_25048</name>
</gene>
<dbReference type="InterPro" id="IPR056693">
    <property type="entry name" value="DUF7791"/>
</dbReference>
<protein>
    <recommendedName>
        <fullName evidence="9">NACHT domain-containing protein</fullName>
    </recommendedName>
</protein>
<dbReference type="OrthoDB" id="443402at2759"/>
<dbReference type="InterPro" id="IPR027417">
    <property type="entry name" value="P-loop_NTPase"/>
</dbReference>
<evidence type="ECO:0000259" key="6">
    <source>
        <dbReference type="Pfam" id="PF25053"/>
    </source>
</evidence>
<dbReference type="EMBL" id="JAGSXJ010000018">
    <property type="protein sequence ID" value="KAH6682304.1"/>
    <property type="molecule type" value="Genomic_DNA"/>
</dbReference>
<feature type="transmembrane region" description="Helical" evidence="3">
    <location>
        <begin position="1227"/>
        <end position="1246"/>
    </location>
</feature>
<dbReference type="AlphaFoldDB" id="A0A9P8V8Y0"/>
<keyword evidence="1" id="KW-0677">Repeat</keyword>
<feature type="domain" description="DUF7791" evidence="6">
    <location>
        <begin position="712"/>
        <end position="837"/>
    </location>
</feature>
<dbReference type="Pfam" id="PF24883">
    <property type="entry name" value="NPHP3_N"/>
    <property type="match status" value="1"/>
</dbReference>
<keyword evidence="4" id="KW-0732">Signal</keyword>
<feature type="domain" description="Nephrocystin 3-like N-terminal" evidence="5">
    <location>
        <begin position="404"/>
        <end position="582"/>
    </location>
</feature>
<feature type="region of interest" description="Disordered" evidence="2">
    <location>
        <begin position="287"/>
        <end position="382"/>
    </location>
</feature>
<feature type="region of interest" description="Disordered" evidence="2">
    <location>
        <begin position="242"/>
        <end position="274"/>
    </location>
</feature>
<keyword evidence="3" id="KW-0472">Membrane</keyword>
<feature type="chain" id="PRO_5040366896" description="NACHT domain-containing protein" evidence="4">
    <location>
        <begin position="30"/>
        <end position="1256"/>
    </location>
</feature>
<evidence type="ECO:0008006" key="9">
    <source>
        <dbReference type="Google" id="ProtNLM"/>
    </source>
</evidence>
<reference evidence="7" key="1">
    <citation type="journal article" date="2021" name="Nat. Commun.">
        <title>Genetic determinants of endophytism in the Arabidopsis root mycobiome.</title>
        <authorList>
            <person name="Mesny F."/>
            <person name="Miyauchi S."/>
            <person name="Thiergart T."/>
            <person name="Pickel B."/>
            <person name="Atanasova L."/>
            <person name="Karlsson M."/>
            <person name="Huettel B."/>
            <person name="Barry K.W."/>
            <person name="Haridas S."/>
            <person name="Chen C."/>
            <person name="Bauer D."/>
            <person name="Andreopoulos W."/>
            <person name="Pangilinan J."/>
            <person name="LaButti K."/>
            <person name="Riley R."/>
            <person name="Lipzen A."/>
            <person name="Clum A."/>
            <person name="Drula E."/>
            <person name="Henrissat B."/>
            <person name="Kohler A."/>
            <person name="Grigoriev I.V."/>
            <person name="Martin F.M."/>
            <person name="Hacquard S."/>
        </authorList>
    </citation>
    <scope>NUCLEOTIDE SEQUENCE</scope>
    <source>
        <strain evidence="7">MPI-SDFR-AT-0117</strain>
    </source>
</reference>
<evidence type="ECO:0000256" key="1">
    <source>
        <dbReference type="ARBA" id="ARBA00022737"/>
    </source>
</evidence>
<feature type="region of interest" description="Disordered" evidence="2">
    <location>
        <begin position="905"/>
        <end position="925"/>
    </location>
</feature>
<evidence type="ECO:0000256" key="3">
    <source>
        <dbReference type="SAM" id="Phobius"/>
    </source>
</evidence>